<reference evidence="2" key="1">
    <citation type="submission" date="2023-03" db="EMBL/GenBank/DDBJ databases">
        <title>Actinorhabdospora filicis NBRC 111898.</title>
        <authorList>
            <person name="Ichikawa N."/>
            <person name="Sato H."/>
            <person name="Tonouchi N."/>
        </authorList>
    </citation>
    <scope>NUCLEOTIDE SEQUENCE</scope>
    <source>
        <strain evidence="2">NBRC 111898</strain>
    </source>
</reference>
<dbReference type="Proteomes" id="UP001165079">
    <property type="component" value="Unassembled WGS sequence"/>
</dbReference>
<dbReference type="Gene3D" id="1.25.40.10">
    <property type="entry name" value="Tetratricopeptide repeat domain"/>
    <property type="match status" value="1"/>
</dbReference>
<dbReference type="RefSeq" id="WP_285662693.1">
    <property type="nucleotide sequence ID" value="NZ_BSTX01000001.1"/>
</dbReference>
<name>A0A9W6SKG5_9ACTN</name>
<sequence>MNEAFQARSAALWASIDDHSEEEFRALIAAHVAELPEGHPVSLFERACAWDSTGHSDQAAPLYREALKNGLDGENRRRAIIQMSSSIRNLGRPEEALGLLLAEAENGADHLSDALTLTTALCLADLGREREALRDVITAMTAYLPRYQRSMRNYARLLVESDDE</sequence>
<gene>
    <name evidence="2" type="ORF">Afil01_23990</name>
</gene>
<dbReference type="Pfam" id="PF12688">
    <property type="entry name" value="TPR_5"/>
    <property type="match status" value="1"/>
</dbReference>
<accession>A0A9W6SKG5</accession>
<dbReference type="InterPro" id="IPR011990">
    <property type="entry name" value="TPR-like_helical_dom_sf"/>
</dbReference>
<dbReference type="SUPFAM" id="SSF48452">
    <property type="entry name" value="TPR-like"/>
    <property type="match status" value="1"/>
</dbReference>
<feature type="domain" description="Tetratrico peptide repeat group 5" evidence="1">
    <location>
        <begin position="40"/>
        <end position="158"/>
    </location>
</feature>
<dbReference type="InterPro" id="IPR041656">
    <property type="entry name" value="TPR_5"/>
</dbReference>
<evidence type="ECO:0000313" key="2">
    <source>
        <dbReference type="EMBL" id="GLZ77592.1"/>
    </source>
</evidence>
<keyword evidence="3" id="KW-1185">Reference proteome</keyword>
<evidence type="ECO:0000259" key="1">
    <source>
        <dbReference type="Pfam" id="PF12688"/>
    </source>
</evidence>
<proteinExistence type="predicted"/>
<evidence type="ECO:0000313" key="3">
    <source>
        <dbReference type="Proteomes" id="UP001165079"/>
    </source>
</evidence>
<protein>
    <recommendedName>
        <fullName evidence="1">Tetratrico peptide repeat group 5 domain-containing protein</fullName>
    </recommendedName>
</protein>
<dbReference type="EMBL" id="BSTX01000001">
    <property type="protein sequence ID" value="GLZ77592.1"/>
    <property type="molecule type" value="Genomic_DNA"/>
</dbReference>
<dbReference type="AlphaFoldDB" id="A0A9W6SKG5"/>
<comment type="caution">
    <text evidence="2">The sequence shown here is derived from an EMBL/GenBank/DDBJ whole genome shotgun (WGS) entry which is preliminary data.</text>
</comment>
<organism evidence="2 3">
    <name type="scientific">Actinorhabdospora filicis</name>
    <dbReference type="NCBI Taxonomy" id="1785913"/>
    <lineage>
        <taxon>Bacteria</taxon>
        <taxon>Bacillati</taxon>
        <taxon>Actinomycetota</taxon>
        <taxon>Actinomycetes</taxon>
        <taxon>Micromonosporales</taxon>
        <taxon>Micromonosporaceae</taxon>
        <taxon>Actinorhabdospora</taxon>
    </lineage>
</organism>